<dbReference type="InterPro" id="IPR019834">
    <property type="entry name" value="Glyco_hydro_8_CS"/>
</dbReference>
<dbReference type="InterPro" id="IPR008928">
    <property type="entry name" value="6-hairpin_glycosidase_sf"/>
</dbReference>
<comment type="catalytic activity">
    <reaction evidence="1">
        <text>Endohydrolysis of (1-&gt;4)-beta-D-glucosidic linkages in cellulose, lichenin and cereal beta-D-glucans.</text>
        <dbReference type="EC" id="3.2.1.4"/>
    </reaction>
</comment>
<keyword evidence="4 9" id="KW-0378">Hydrolase</keyword>
<evidence type="ECO:0000256" key="1">
    <source>
        <dbReference type="ARBA" id="ARBA00000966"/>
    </source>
</evidence>
<dbReference type="EMBL" id="POSM01000001">
    <property type="protein sequence ID" value="PNI03805.1"/>
    <property type="molecule type" value="Genomic_DNA"/>
</dbReference>
<evidence type="ECO:0000256" key="3">
    <source>
        <dbReference type="ARBA" id="ARBA00022729"/>
    </source>
</evidence>
<dbReference type="PROSITE" id="PS00812">
    <property type="entry name" value="GLYCOSYL_HYDROL_F8"/>
    <property type="match status" value="1"/>
</dbReference>
<dbReference type="Proteomes" id="UP000236547">
    <property type="component" value="Unassembled WGS sequence"/>
</dbReference>
<evidence type="ECO:0000256" key="9">
    <source>
        <dbReference type="RuleBase" id="RU361167"/>
    </source>
</evidence>
<dbReference type="InterPro" id="IPR012341">
    <property type="entry name" value="6hp_glycosidase-like_sf"/>
</dbReference>
<keyword evidence="7 9" id="KW-0624">Polysaccharide degradation</keyword>
<evidence type="ECO:0000256" key="6">
    <source>
        <dbReference type="ARBA" id="ARBA00023295"/>
    </source>
</evidence>
<protein>
    <recommendedName>
        <fullName evidence="9">Glucanase</fullName>
        <ecNumber evidence="9">3.2.1.-</ecNumber>
    </recommendedName>
</protein>
<evidence type="ECO:0000256" key="8">
    <source>
        <dbReference type="PROSITE-ProRule" id="PRU10058"/>
    </source>
</evidence>
<accession>A0ABX4WG65</accession>
<keyword evidence="5" id="KW-0136">Cellulose degradation</keyword>
<feature type="active site" description="Nucleophile" evidence="8">
    <location>
        <position position="113"/>
    </location>
</feature>
<feature type="signal peptide" evidence="10">
    <location>
        <begin position="1"/>
        <end position="25"/>
    </location>
</feature>
<organism evidence="11 12">
    <name type="scientific">Vibrio diazotrophicus</name>
    <dbReference type="NCBI Taxonomy" id="685"/>
    <lineage>
        <taxon>Bacteria</taxon>
        <taxon>Pseudomonadati</taxon>
        <taxon>Pseudomonadota</taxon>
        <taxon>Gammaproteobacteria</taxon>
        <taxon>Vibrionales</taxon>
        <taxon>Vibrionaceae</taxon>
        <taxon>Vibrio</taxon>
    </lineage>
</organism>
<keyword evidence="6 9" id="KW-0326">Glycosidase</keyword>
<evidence type="ECO:0000256" key="5">
    <source>
        <dbReference type="ARBA" id="ARBA00023001"/>
    </source>
</evidence>
<gene>
    <name evidence="11" type="ORF">C1O25_00055</name>
</gene>
<dbReference type="Gene3D" id="1.50.10.10">
    <property type="match status" value="1"/>
</dbReference>
<comment type="similarity">
    <text evidence="2 9">Belongs to the glycosyl hydrolase 8 (cellulase D) family.</text>
</comment>
<reference evidence="11 12" key="1">
    <citation type="submission" date="2018-01" db="EMBL/GenBank/DDBJ databases">
        <title>Draft genome sequences of six Vibrio diazotrophicus strains isolated from deep-sea sediments of the Baltic Sea.</title>
        <authorList>
            <person name="Castillo D."/>
            <person name="Vandieken V."/>
            <person name="Chiang O."/>
            <person name="Middelboe M."/>
        </authorList>
    </citation>
    <scope>NUCLEOTIDE SEQUENCE [LARGE SCALE GENOMIC DNA]</scope>
    <source>
        <strain evidence="11 12">65.10M</strain>
    </source>
</reference>
<evidence type="ECO:0000256" key="4">
    <source>
        <dbReference type="ARBA" id="ARBA00022801"/>
    </source>
</evidence>
<proteinExistence type="inferred from homology"/>
<evidence type="ECO:0000313" key="11">
    <source>
        <dbReference type="EMBL" id="PNI03805.1"/>
    </source>
</evidence>
<evidence type="ECO:0000256" key="10">
    <source>
        <dbReference type="SAM" id="SignalP"/>
    </source>
</evidence>
<evidence type="ECO:0000313" key="12">
    <source>
        <dbReference type="Proteomes" id="UP000236547"/>
    </source>
</evidence>
<comment type="caution">
    <text evidence="11">The sequence shown here is derived from an EMBL/GenBank/DDBJ whole genome shotgun (WGS) entry which is preliminary data.</text>
</comment>
<evidence type="ECO:0000256" key="2">
    <source>
        <dbReference type="ARBA" id="ARBA00009209"/>
    </source>
</evidence>
<name>A0ABX4WG65_VIBDI</name>
<keyword evidence="7 9" id="KW-0119">Carbohydrate metabolism</keyword>
<feature type="chain" id="PRO_5045068280" description="Glucanase" evidence="10">
    <location>
        <begin position="26"/>
        <end position="336"/>
    </location>
</feature>
<evidence type="ECO:0000256" key="7">
    <source>
        <dbReference type="ARBA" id="ARBA00023326"/>
    </source>
</evidence>
<keyword evidence="12" id="KW-1185">Reference proteome</keyword>
<dbReference type="SUPFAM" id="SSF48208">
    <property type="entry name" value="Six-hairpin glycosidases"/>
    <property type="match status" value="1"/>
</dbReference>
<dbReference type="EC" id="3.2.1.-" evidence="9"/>
<sequence length="336" mass="38464">MMFKLYKQMLKVWLLMLCGISSASASSLDWTTFKQRFMAPDGRILDSGNRNISHTEGQGFSMLFAVGANDKTSFDKIWGWTHSHLKDQKSGLFYWRYNPVIADPIEDKNNASDGDVLIAWALLKAGQRWNHKPYLTESDRIVRAVLNHTVIDFAGRKVMLPGRSGFTAQDSITLNPSYFIFPAWRDFAERSYLANLWTLIENSQQLMTDIDWGQHRIPTDWITLYADGKTAPATKWPARVSYDAIRIPLYMKWDRADNPLLGRWQSWFSGYSRLKTPAWENMANHEIANYPMRGGLLAVRDYTMNQLSSDATKVRASDDYYSASLKLLAALANDGF</sequence>
<keyword evidence="3 10" id="KW-0732">Signal</keyword>
<dbReference type="Pfam" id="PF01270">
    <property type="entry name" value="Glyco_hydro_8"/>
    <property type="match status" value="1"/>
</dbReference>
<dbReference type="InterPro" id="IPR002037">
    <property type="entry name" value="Glyco_hydro_8"/>
</dbReference>
<dbReference type="PRINTS" id="PR00735">
    <property type="entry name" value="GLHYDRLASE8"/>
</dbReference>